<dbReference type="GO" id="GO:0030170">
    <property type="term" value="F:pyridoxal phosphate binding"/>
    <property type="evidence" value="ECO:0007669"/>
    <property type="project" value="InterPro"/>
</dbReference>
<feature type="domain" description="Tryptophan synthase beta chain-like PALP" evidence="4">
    <location>
        <begin position="61"/>
        <end position="368"/>
    </location>
</feature>
<keyword evidence="6" id="KW-1185">Reference proteome</keyword>
<dbReference type="PANTHER" id="PTHR48078">
    <property type="entry name" value="THREONINE DEHYDRATASE, MITOCHONDRIAL-RELATED"/>
    <property type="match status" value="1"/>
</dbReference>
<dbReference type="InterPro" id="IPR050147">
    <property type="entry name" value="Ser/Thr_Dehydratase"/>
</dbReference>
<dbReference type="GO" id="GO:0003941">
    <property type="term" value="F:L-serine ammonia-lyase activity"/>
    <property type="evidence" value="ECO:0007669"/>
    <property type="project" value="TreeGrafter"/>
</dbReference>
<dbReference type="GO" id="GO:0004794">
    <property type="term" value="F:threonine deaminase activity"/>
    <property type="evidence" value="ECO:0007669"/>
    <property type="project" value="TreeGrafter"/>
</dbReference>
<organism evidence="5 6">
    <name type="scientific">Halapricum desulfuricans</name>
    <dbReference type="NCBI Taxonomy" id="2841257"/>
    <lineage>
        <taxon>Archaea</taxon>
        <taxon>Methanobacteriati</taxon>
        <taxon>Methanobacteriota</taxon>
        <taxon>Stenosarchaea group</taxon>
        <taxon>Halobacteria</taxon>
        <taxon>Halobacteriales</taxon>
        <taxon>Haloarculaceae</taxon>
        <taxon>Halapricum</taxon>
    </lineage>
</organism>
<keyword evidence="2" id="KW-0663">Pyridoxal phosphate</keyword>
<evidence type="ECO:0000259" key="4">
    <source>
        <dbReference type="Pfam" id="PF00291"/>
    </source>
</evidence>
<accession>A0A897NQQ1</accession>
<sequence>MELICSDCDRTYPADGPWRCECGRPLEFAERPVPDGSPPATLDRDDGLWVFSDLLPVERRVSLGEGWTPLVDGDEWGVQFKLESIFPTGSFKDRGAATTISRALGQGADRVVEDSSGNAGLAIATYAARAGIDAEIFVPADAKPGKLRAIERTGATLRRIEGTRRDVTDACIDAVESGVTERSEGKSSESGDAYYASHAWDPAFFAGTATVAFEIAAQRGWSAPDAFVTPLGHGTLFLGAYRGFQTLYEAGWIDSMPRLLGAQAAGVAPIVEALDGDSNPGAGERNDAADGIQITEPARGEQIVEAIEATDGDAVAVGTGATQREHDRLARAGFHVEPTCATATVALDRFRDRGAIDDKDDVVVALTGSGLKTS</sequence>
<dbReference type="SUPFAM" id="SSF53686">
    <property type="entry name" value="Tryptophan synthase beta subunit-like PLP-dependent enzymes"/>
    <property type="match status" value="1"/>
</dbReference>
<dbReference type="AlphaFoldDB" id="A0A897NQQ1"/>
<dbReference type="CDD" id="cd01563">
    <property type="entry name" value="Thr-synth_1"/>
    <property type="match status" value="1"/>
</dbReference>
<dbReference type="GO" id="GO:0009097">
    <property type="term" value="P:isoleucine biosynthetic process"/>
    <property type="evidence" value="ECO:0007669"/>
    <property type="project" value="TreeGrafter"/>
</dbReference>
<keyword evidence="3" id="KW-0456">Lyase</keyword>
<comment type="cofactor">
    <cofactor evidence="1">
        <name>pyridoxal 5'-phosphate</name>
        <dbReference type="ChEBI" id="CHEBI:597326"/>
    </cofactor>
</comment>
<proteinExistence type="predicted"/>
<evidence type="ECO:0000256" key="1">
    <source>
        <dbReference type="ARBA" id="ARBA00001933"/>
    </source>
</evidence>
<dbReference type="InterPro" id="IPR036052">
    <property type="entry name" value="TrpB-like_PALP_sf"/>
</dbReference>
<dbReference type="GO" id="GO:0006567">
    <property type="term" value="P:L-threonine catabolic process"/>
    <property type="evidence" value="ECO:0007669"/>
    <property type="project" value="TreeGrafter"/>
</dbReference>
<evidence type="ECO:0000313" key="5">
    <source>
        <dbReference type="EMBL" id="QSG15137.1"/>
    </source>
</evidence>
<dbReference type="PANTHER" id="PTHR48078:SF6">
    <property type="entry name" value="L-THREONINE DEHYDRATASE CATABOLIC TDCB"/>
    <property type="match status" value="1"/>
</dbReference>
<dbReference type="GeneID" id="68858246"/>
<dbReference type="GO" id="GO:0006565">
    <property type="term" value="P:L-serine catabolic process"/>
    <property type="evidence" value="ECO:0007669"/>
    <property type="project" value="TreeGrafter"/>
</dbReference>
<name>A0A897NQQ1_9EURY</name>
<evidence type="ECO:0000313" key="6">
    <source>
        <dbReference type="Proteomes" id="UP000663292"/>
    </source>
</evidence>
<evidence type="ECO:0000256" key="2">
    <source>
        <dbReference type="ARBA" id="ARBA00022898"/>
    </source>
</evidence>
<dbReference type="Gene3D" id="3.40.50.1100">
    <property type="match status" value="2"/>
</dbReference>
<reference evidence="5 6" key="1">
    <citation type="submission" date="2020-11" db="EMBL/GenBank/DDBJ databases">
        <title>Carbohydrate-dependent, anaerobic sulfur respiration: A novel catabolism in halophilic archaea.</title>
        <authorList>
            <person name="Sorokin D.Y."/>
            <person name="Messina E."/>
            <person name="Smedile F."/>
            <person name="La Cono V."/>
            <person name="Hallsworth J.E."/>
            <person name="Yakimov M.M."/>
        </authorList>
    </citation>
    <scope>NUCLEOTIDE SEQUENCE [LARGE SCALE GENOMIC DNA]</scope>
    <source>
        <strain evidence="5 6">HSR-Est</strain>
    </source>
</reference>
<dbReference type="Proteomes" id="UP000663292">
    <property type="component" value="Chromosome"/>
</dbReference>
<evidence type="ECO:0000256" key="3">
    <source>
        <dbReference type="ARBA" id="ARBA00023239"/>
    </source>
</evidence>
<protein>
    <submittedName>
        <fullName evidence="5">Threonine synthase and cysteate synthase</fullName>
    </submittedName>
</protein>
<gene>
    <name evidence="5" type="primary">thrC2</name>
    <name evidence="5" type="ORF">HSEST_1610</name>
</gene>
<dbReference type="RefSeq" id="WP_229120396.1">
    <property type="nucleotide sequence ID" value="NZ_CP064791.1"/>
</dbReference>
<dbReference type="Pfam" id="PF00291">
    <property type="entry name" value="PALP"/>
    <property type="match status" value="1"/>
</dbReference>
<dbReference type="PROSITE" id="PS00165">
    <property type="entry name" value="DEHYDRATASE_SER_THR"/>
    <property type="match status" value="1"/>
</dbReference>
<dbReference type="InterPro" id="IPR000634">
    <property type="entry name" value="Ser/Thr_deHydtase_PyrdxlP-BS"/>
</dbReference>
<dbReference type="EMBL" id="CP064791">
    <property type="protein sequence ID" value="QSG15137.1"/>
    <property type="molecule type" value="Genomic_DNA"/>
</dbReference>
<dbReference type="InterPro" id="IPR001926">
    <property type="entry name" value="TrpB-like_PALP"/>
</dbReference>